<evidence type="ECO:0000313" key="2">
    <source>
        <dbReference type="WBParaSite" id="SMUV_0000162101-mRNA-1"/>
    </source>
</evidence>
<name>A0A0N5ABU5_9BILA</name>
<sequence>MNLRISRRIQSRRLGDLQRSAKWARGLKDKSSTTVRRLDLDMHKAEVQRGFGRWRSAIAFGCEDVAFGSMRANEQAKVLIHALSVSDFAQWGPRGVDSR</sequence>
<dbReference type="WBParaSite" id="SMUV_0000162101-mRNA-1">
    <property type="protein sequence ID" value="SMUV_0000162101-mRNA-1"/>
    <property type="gene ID" value="SMUV_0000162101"/>
</dbReference>
<reference evidence="2" key="1">
    <citation type="submission" date="2017-02" db="UniProtKB">
        <authorList>
            <consortium name="WormBaseParasite"/>
        </authorList>
    </citation>
    <scope>IDENTIFICATION</scope>
</reference>
<protein>
    <submittedName>
        <fullName evidence="2">DUF1476 family protein</fullName>
    </submittedName>
</protein>
<organism evidence="1 2">
    <name type="scientific">Syphacia muris</name>
    <dbReference type="NCBI Taxonomy" id="451379"/>
    <lineage>
        <taxon>Eukaryota</taxon>
        <taxon>Metazoa</taxon>
        <taxon>Ecdysozoa</taxon>
        <taxon>Nematoda</taxon>
        <taxon>Chromadorea</taxon>
        <taxon>Rhabditida</taxon>
        <taxon>Spirurina</taxon>
        <taxon>Oxyuridomorpha</taxon>
        <taxon>Oxyuroidea</taxon>
        <taxon>Oxyuridae</taxon>
        <taxon>Syphacia</taxon>
    </lineage>
</organism>
<dbReference type="AlphaFoldDB" id="A0A0N5ABU5"/>
<dbReference type="Proteomes" id="UP000046393">
    <property type="component" value="Unplaced"/>
</dbReference>
<proteinExistence type="predicted"/>
<keyword evidence="1" id="KW-1185">Reference proteome</keyword>
<evidence type="ECO:0000313" key="1">
    <source>
        <dbReference type="Proteomes" id="UP000046393"/>
    </source>
</evidence>
<accession>A0A0N5ABU5</accession>